<sequence length="427" mass="49272">MESRDKIEKMDLFTALHSKSARLTSWKDVYDVYVKFIDASNVQEKITVEPKKTTKGVKSKKVEKTDKIDKPEAQDLERTDWYEKCMNDTIKKMLLPTLTKRSGTNLTFEVKKLNETYFKDNIQNYLRMVVMCTLYNVTCDSQQNMYVSHYDHDTDLVTAYPIEALLMASFYGVKIRGILFIKSLNNIVLAKGYSTPIADQNAKRAMIKIVDYEDLFGFPYDDDDDDEYKEYSDDEDTKKTGSRLRRSAKVESVRHADYDDESDDSTDSKKPSYKKTNVSKTKKQQKTIDDLHYYPCCVYRVNISGKIVEKCTDATAEGAHHCFGCGTDFVKKVSRDNVPIHSQMFDFNKFVTNIKQDGENEYVVEFDENQNAPYKHASYSDMGRANVLVNVKESVSKLSWVTSMRIKIVPKNDVYVLNVKHVGIDCF</sequence>
<evidence type="ECO:0000313" key="2">
    <source>
        <dbReference type="EMBL" id="VBB17904.1"/>
    </source>
</evidence>
<accession>A0A5K0U8V2</accession>
<reference evidence="2 3" key="1">
    <citation type="submission" date="2018-10" db="EMBL/GenBank/DDBJ databases">
        <authorList>
            <consortium name="IHU Genomes"/>
        </authorList>
    </citation>
    <scope>NUCLEOTIDE SEQUENCE [LARGE SCALE GENOMIC DNA]</scope>
    <source>
        <strain evidence="2 3">A1</strain>
    </source>
</reference>
<name>A0A5K0U8V2_9VIRU</name>
<organism evidence="2 3">
    <name type="scientific">Yasminevirus sp. GU-2018</name>
    <dbReference type="NCBI Taxonomy" id="2420051"/>
    <lineage>
        <taxon>Viruses</taxon>
        <taxon>Varidnaviria</taxon>
        <taxon>Bamfordvirae</taxon>
        <taxon>Nucleocytoviricota</taxon>
        <taxon>Megaviricetes</taxon>
        <taxon>Imitervirales</taxon>
        <taxon>Mimiviridae</taxon>
        <taxon>Klosneuvirinae</taxon>
        <taxon>Yasminevirus</taxon>
        <taxon>Yasminevirus saudimassiliense</taxon>
    </lineage>
</organism>
<comment type="caution">
    <text evidence="2">The sequence shown here is derived from an EMBL/GenBank/DDBJ whole genome shotgun (WGS) entry which is preliminary data.</text>
</comment>
<feature type="region of interest" description="Disordered" evidence="1">
    <location>
        <begin position="227"/>
        <end position="246"/>
    </location>
</feature>
<keyword evidence="3" id="KW-1185">Reference proteome</keyword>
<dbReference type="EMBL" id="UPSH01000001">
    <property type="protein sequence ID" value="VBB17904.1"/>
    <property type="molecule type" value="Genomic_DNA"/>
</dbReference>
<feature type="region of interest" description="Disordered" evidence="1">
    <location>
        <begin position="253"/>
        <end position="281"/>
    </location>
</feature>
<gene>
    <name evidence="2" type="ORF">YASMINEVIRUS_367</name>
</gene>
<evidence type="ECO:0000313" key="3">
    <source>
        <dbReference type="Proteomes" id="UP000594342"/>
    </source>
</evidence>
<dbReference type="Proteomes" id="UP000594342">
    <property type="component" value="Unassembled WGS sequence"/>
</dbReference>
<evidence type="ECO:0000256" key="1">
    <source>
        <dbReference type="SAM" id="MobiDB-lite"/>
    </source>
</evidence>
<proteinExistence type="predicted"/>
<protein>
    <submittedName>
        <fullName evidence="2">Uncharacterized protein</fullName>
    </submittedName>
</protein>